<dbReference type="Gene3D" id="3.40.1350.10">
    <property type="match status" value="1"/>
</dbReference>
<dbReference type="PANTHER" id="PTHR34039:SF1">
    <property type="entry name" value="UPF0102 PROTEIN YRAN"/>
    <property type="match status" value="1"/>
</dbReference>
<dbReference type="RefSeq" id="WP_379927467.1">
    <property type="nucleotide sequence ID" value="NZ_JBHUMM010000001.1"/>
</dbReference>
<dbReference type="SUPFAM" id="SSF52980">
    <property type="entry name" value="Restriction endonuclease-like"/>
    <property type="match status" value="1"/>
</dbReference>
<evidence type="ECO:0000256" key="2">
    <source>
        <dbReference type="HAMAP-Rule" id="MF_00048"/>
    </source>
</evidence>
<evidence type="ECO:0000256" key="1">
    <source>
        <dbReference type="ARBA" id="ARBA00006738"/>
    </source>
</evidence>
<comment type="caution">
    <text evidence="3">The sequence shown here is derived from an EMBL/GenBank/DDBJ whole genome shotgun (WGS) entry which is preliminary data.</text>
</comment>
<organism evidence="3 4">
    <name type="scientific">Marinicrinis sediminis</name>
    <dbReference type="NCBI Taxonomy" id="1652465"/>
    <lineage>
        <taxon>Bacteria</taxon>
        <taxon>Bacillati</taxon>
        <taxon>Bacillota</taxon>
        <taxon>Bacilli</taxon>
        <taxon>Bacillales</taxon>
        <taxon>Paenibacillaceae</taxon>
    </lineage>
</organism>
<evidence type="ECO:0000313" key="3">
    <source>
        <dbReference type="EMBL" id="MFD2670127.1"/>
    </source>
</evidence>
<dbReference type="Pfam" id="PF02021">
    <property type="entry name" value="UPF0102"/>
    <property type="match status" value="1"/>
</dbReference>
<dbReference type="NCBIfam" id="NF009150">
    <property type="entry name" value="PRK12497.1-3"/>
    <property type="match status" value="1"/>
</dbReference>
<dbReference type="InterPro" id="IPR011856">
    <property type="entry name" value="tRNA_endonuc-like_dom_sf"/>
</dbReference>
<evidence type="ECO:0000313" key="4">
    <source>
        <dbReference type="Proteomes" id="UP001597497"/>
    </source>
</evidence>
<name>A0ABW5R4Z0_9BACL</name>
<accession>A0ABW5R4Z0</accession>
<keyword evidence="4" id="KW-1185">Reference proteome</keyword>
<dbReference type="HAMAP" id="MF_00048">
    <property type="entry name" value="UPF0102"/>
    <property type="match status" value="1"/>
</dbReference>
<comment type="similarity">
    <text evidence="1 2">Belongs to the UPF0102 family.</text>
</comment>
<protein>
    <recommendedName>
        <fullName evidence="2">UPF0102 protein ACFSUC_00720</fullName>
    </recommendedName>
</protein>
<proteinExistence type="inferred from homology"/>
<dbReference type="InterPro" id="IPR011335">
    <property type="entry name" value="Restrct_endonuc-II-like"/>
</dbReference>
<dbReference type="Proteomes" id="UP001597497">
    <property type="component" value="Unassembled WGS sequence"/>
</dbReference>
<dbReference type="EMBL" id="JBHUMM010000001">
    <property type="protein sequence ID" value="MFD2670127.1"/>
    <property type="molecule type" value="Genomic_DNA"/>
</dbReference>
<sequence length="128" mass="15278">MTIRRFDSRRQKGIQAELAARRYLQDNGYHLLHANWRCARGELDFVCLFEDRLVFVEVRSKTRSGSYGTALEAIHPVKQQQVRKVAQYYIQRYHHEERMIRFDVIAIDGRWSNGEWTQVDLQHIPNAF</sequence>
<dbReference type="PANTHER" id="PTHR34039">
    <property type="entry name" value="UPF0102 PROTEIN YRAN"/>
    <property type="match status" value="1"/>
</dbReference>
<reference evidence="4" key="1">
    <citation type="journal article" date="2019" name="Int. J. Syst. Evol. Microbiol.">
        <title>The Global Catalogue of Microorganisms (GCM) 10K type strain sequencing project: providing services to taxonomists for standard genome sequencing and annotation.</title>
        <authorList>
            <consortium name="The Broad Institute Genomics Platform"/>
            <consortium name="The Broad Institute Genome Sequencing Center for Infectious Disease"/>
            <person name="Wu L."/>
            <person name="Ma J."/>
        </authorList>
    </citation>
    <scope>NUCLEOTIDE SEQUENCE [LARGE SCALE GENOMIC DNA]</scope>
    <source>
        <strain evidence="4">KCTC 33676</strain>
    </source>
</reference>
<gene>
    <name evidence="3" type="ORF">ACFSUC_00720</name>
</gene>
<dbReference type="InterPro" id="IPR003509">
    <property type="entry name" value="UPF0102_YraN-like"/>
</dbReference>